<keyword evidence="1" id="KW-0560">Oxidoreductase</keyword>
<comment type="caution">
    <text evidence="3">The sequence shown here is derived from an EMBL/GenBank/DDBJ whole genome shotgun (WGS) entry which is preliminary data.</text>
</comment>
<dbReference type="PANTHER" id="PTHR43625:SF40">
    <property type="entry name" value="ALDO-KETO REDUCTASE YAKC [NADP(+)]"/>
    <property type="match status" value="1"/>
</dbReference>
<evidence type="ECO:0000256" key="1">
    <source>
        <dbReference type="ARBA" id="ARBA00023002"/>
    </source>
</evidence>
<name>A0A0A0B4L6_9CELL</name>
<evidence type="ECO:0000313" key="4">
    <source>
        <dbReference type="Proteomes" id="UP000029833"/>
    </source>
</evidence>
<dbReference type="PROSITE" id="PS51257">
    <property type="entry name" value="PROKAR_LIPOPROTEIN"/>
    <property type="match status" value="1"/>
</dbReference>
<dbReference type="InterPro" id="IPR023210">
    <property type="entry name" value="NADP_OxRdtase_dom"/>
</dbReference>
<dbReference type="CDD" id="cd19076">
    <property type="entry name" value="AKR_AKR13A_13D"/>
    <property type="match status" value="1"/>
</dbReference>
<organism evidence="3 4">
    <name type="scientific">Cellulomonas cellasea DSM 20118</name>
    <dbReference type="NCBI Taxonomy" id="1408250"/>
    <lineage>
        <taxon>Bacteria</taxon>
        <taxon>Bacillati</taxon>
        <taxon>Actinomycetota</taxon>
        <taxon>Actinomycetes</taxon>
        <taxon>Micrococcales</taxon>
        <taxon>Cellulomonadaceae</taxon>
        <taxon>Cellulomonas</taxon>
    </lineage>
</organism>
<dbReference type="Proteomes" id="UP000029833">
    <property type="component" value="Unassembled WGS sequence"/>
</dbReference>
<dbReference type="GO" id="GO:0016491">
    <property type="term" value="F:oxidoreductase activity"/>
    <property type="evidence" value="ECO:0007669"/>
    <property type="project" value="UniProtKB-KW"/>
</dbReference>
<dbReference type="PANTHER" id="PTHR43625">
    <property type="entry name" value="AFLATOXIN B1 ALDEHYDE REDUCTASE"/>
    <property type="match status" value="1"/>
</dbReference>
<protein>
    <submittedName>
        <fullName evidence="3">Aldo/keto reductase</fullName>
    </submittedName>
</protein>
<dbReference type="InterPro" id="IPR050791">
    <property type="entry name" value="Aldo-Keto_reductase"/>
</dbReference>
<dbReference type="Gene3D" id="3.20.20.100">
    <property type="entry name" value="NADP-dependent oxidoreductase domain"/>
    <property type="match status" value="1"/>
</dbReference>
<dbReference type="GO" id="GO:0005737">
    <property type="term" value="C:cytoplasm"/>
    <property type="evidence" value="ECO:0007669"/>
    <property type="project" value="TreeGrafter"/>
</dbReference>
<dbReference type="InterPro" id="IPR020471">
    <property type="entry name" value="AKR"/>
</dbReference>
<dbReference type="STRING" id="1408250.Q760_03700"/>
<dbReference type="PRINTS" id="PR00069">
    <property type="entry name" value="ALDKETRDTASE"/>
</dbReference>
<reference evidence="3 4" key="1">
    <citation type="submission" date="2013-10" db="EMBL/GenBank/DDBJ databases">
        <authorList>
            <person name="Wang G."/>
            <person name="Zhuang W."/>
        </authorList>
    </citation>
    <scope>NUCLEOTIDE SEQUENCE [LARGE SCALE GENOMIC DNA]</scope>
    <source>
        <strain evidence="3 4">DSM 20118</strain>
    </source>
</reference>
<accession>A0A0A0B4L6</accession>
<dbReference type="SUPFAM" id="SSF51430">
    <property type="entry name" value="NAD(P)-linked oxidoreductase"/>
    <property type="match status" value="1"/>
</dbReference>
<evidence type="ECO:0000313" key="3">
    <source>
        <dbReference type="EMBL" id="KGM01123.1"/>
    </source>
</evidence>
<dbReference type="InterPro" id="IPR036812">
    <property type="entry name" value="NAD(P)_OxRdtase_dom_sf"/>
</dbReference>
<keyword evidence="4" id="KW-1185">Reference proteome</keyword>
<feature type="domain" description="NADP-dependent oxidoreductase" evidence="2">
    <location>
        <begin position="26"/>
        <end position="319"/>
    </location>
</feature>
<dbReference type="AlphaFoldDB" id="A0A0A0B4L6"/>
<evidence type="ECO:0000259" key="2">
    <source>
        <dbReference type="Pfam" id="PF00248"/>
    </source>
</evidence>
<gene>
    <name evidence="3" type="ORF">Q760_03700</name>
</gene>
<sequence length="339" mass="36336">MLGRMTISTRTLGSAAHGTALTVGSLGLGCMGMSEYYSATNPTTDEESIATIRRALDLGVTLIDTADMYGPFTNERLVGRAIAGRRDEVVVATKFGNERDESGARLGINGRPEYVRRCADASLQRLGVDHLDLWYQHRVDKTVPIEETAGAMAELVAAGKVRHLGLSEAAVPTIRRAHAVHPITALQTEYSLWSRDVEAEILPTLRELGIGLVPYSPLGRGFLTGSIRSTADLAEGDYRRTTPRFADDALAQNLRLVEVVRAVAERVGVTPGQLALAWVLAQGDDVVPIPGTRRVRYLEENAGADAVRLSPEDLAELGAALPPGAAVGDRYADMGPLNA</sequence>
<dbReference type="Pfam" id="PF00248">
    <property type="entry name" value="Aldo_ket_red"/>
    <property type="match status" value="1"/>
</dbReference>
<dbReference type="EMBL" id="AXNT01000131">
    <property type="protein sequence ID" value="KGM01123.1"/>
    <property type="molecule type" value="Genomic_DNA"/>
</dbReference>
<proteinExistence type="predicted"/>